<sequence>MKVLIVSDSHGLEHELQTIAERHEKDVDLSIHCGDSELDPSHPALASYLTVKGNCDFYGDFKDEIVVPVGSRKLFFTHGHLYGIKQSLLNVYYRAAELEADIICFGHSHIAGSELMDGKLLINPGSIRLPRVRRDKTYAILSIDTDNTSVRFYDTDGREIESLANHYQLPSDS</sequence>
<dbReference type="InterPro" id="IPR029052">
    <property type="entry name" value="Metallo-depent_PP-like"/>
</dbReference>
<gene>
    <name evidence="4" type="ORF">BW143_12995</name>
</gene>
<comment type="similarity">
    <text evidence="1 2">Belongs to the metallophosphoesterase superfamily. YfcE family.</text>
</comment>
<dbReference type="EC" id="3.1.4.-" evidence="2"/>
<accession>A0A1R1RK13</accession>
<dbReference type="InterPro" id="IPR041802">
    <property type="entry name" value="MPP_YfcE"/>
</dbReference>
<comment type="cofactor">
    <cofactor evidence="2">
        <name>a divalent metal cation</name>
        <dbReference type="ChEBI" id="CHEBI:60240"/>
    </cofactor>
</comment>
<dbReference type="Pfam" id="PF12850">
    <property type="entry name" value="Metallophos_2"/>
    <property type="match status" value="1"/>
</dbReference>
<dbReference type="SUPFAM" id="SSF56300">
    <property type="entry name" value="Metallo-dependent phosphatases"/>
    <property type="match status" value="1"/>
</dbReference>
<name>A0A1R1QJD2_9BACI</name>
<dbReference type="GO" id="GO:0046872">
    <property type="term" value="F:metal ion binding"/>
    <property type="evidence" value="ECO:0007669"/>
    <property type="project" value="UniProtKB-KW"/>
</dbReference>
<protein>
    <recommendedName>
        <fullName evidence="2">Phosphoesterase</fullName>
        <ecNumber evidence="2">3.1.4.-</ecNumber>
    </recommendedName>
</protein>
<reference evidence="4 5" key="1">
    <citation type="submission" date="2017-01" db="EMBL/GenBank/DDBJ databases">
        <title>Bacillus phylogenomics.</title>
        <authorList>
            <person name="Dunlap C."/>
        </authorList>
    </citation>
    <scope>NUCLEOTIDE SEQUENCE [LARGE SCALE GENOMIC DNA]</scope>
    <source>
        <strain evidence="4 5">NRRL B-41282</strain>
    </source>
</reference>
<evidence type="ECO:0000256" key="1">
    <source>
        <dbReference type="ARBA" id="ARBA00008950"/>
    </source>
</evidence>
<dbReference type="AlphaFoldDB" id="A0A1R1QJD2"/>
<evidence type="ECO:0000256" key="2">
    <source>
        <dbReference type="RuleBase" id="RU362039"/>
    </source>
</evidence>
<accession>A0A1R1QJD2</accession>
<evidence type="ECO:0000313" key="4">
    <source>
        <dbReference type="EMBL" id="OMI04776.1"/>
    </source>
</evidence>
<dbReference type="InterPro" id="IPR024654">
    <property type="entry name" value="Calcineurin-like_PHP_lpxH"/>
</dbReference>
<dbReference type="RefSeq" id="WP_076763080.1">
    <property type="nucleotide sequence ID" value="NZ_JARMMH010000001.1"/>
</dbReference>
<feature type="domain" description="Calcineurin-like phosphoesterase" evidence="3">
    <location>
        <begin position="1"/>
        <end position="146"/>
    </location>
</feature>
<dbReference type="InterPro" id="IPR000979">
    <property type="entry name" value="Phosphodiesterase_MJ0936/Vps29"/>
</dbReference>
<dbReference type="Gene3D" id="3.60.21.10">
    <property type="match status" value="1"/>
</dbReference>
<keyword evidence="2" id="KW-0479">Metal-binding</keyword>
<keyword evidence="5" id="KW-1185">Reference proteome</keyword>
<comment type="caution">
    <text evidence="4">The sequence shown here is derived from an EMBL/GenBank/DDBJ whole genome shotgun (WGS) entry which is preliminary data.</text>
</comment>
<dbReference type="GO" id="GO:0016787">
    <property type="term" value="F:hydrolase activity"/>
    <property type="evidence" value="ECO:0007669"/>
    <property type="project" value="UniProtKB-UniRule"/>
</dbReference>
<dbReference type="EMBL" id="MTJL01000024">
    <property type="protein sequence ID" value="OMI04776.1"/>
    <property type="molecule type" value="Genomic_DNA"/>
</dbReference>
<dbReference type="OrthoDB" id="9800565at2"/>
<dbReference type="PANTHER" id="PTHR11124">
    <property type="entry name" value="VACUOLAR SORTING PROTEIN VPS29"/>
    <property type="match status" value="1"/>
</dbReference>
<evidence type="ECO:0000259" key="3">
    <source>
        <dbReference type="Pfam" id="PF12850"/>
    </source>
</evidence>
<organism evidence="4 5">
    <name type="scientific">Bacillus swezeyi</name>
    <dbReference type="NCBI Taxonomy" id="1925020"/>
    <lineage>
        <taxon>Bacteria</taxon>
        <taxon>Bacillati</taxon>
        <taxon>Bacillota</taxon>
        <taxon>Bacilli</taxon>
        <taxon>Bacillales</taxon>
        <taxon>Bacillaceae</taxon>
        <taxon>Bacillus</taxon>
    </lineage>
</organism>
<dbReference type="Proteomes" id="UP000187367">
    <property type="component" value="Unassembled WGS sequence"/>
</dbReference>
<evidence type="ECO:0000313" key="5">
    <source>
        <dbReference type="Proteomes" id="UP000187367"/>
    </source>
</evidence>
<dbReference type="NCBIfam" id="TIGR00040">
    <property type="entry name" value="yfcE"/>
    <property type="match status" value="1"/>
</dbReference>
<proteinExistence type="inferred from homology"/>
<dbReference type="CDD" id="cd00841">
    <property type="entry name" value="MPP_YfcE"/>
    <property type="match status" value="1"/>
</dbReference>